<evidence type="ECO:0000256" key="6">
    <source>
        <dbReference type="SAM" id="MobiDB-lite"/>
    </source>
</evidence>
<keyword evidence="7" id="KW-0472">Membrane</keyword>
<feature type="domain" description="PAS" evidence="9">
    <location>
        <begin position="852"/>
        <end position="925"/>
    </location>
</feature>
<feature type="domain" description="PAC" evidence="10">
    <location>
        <begin position="1203"/>
        <end position="1255"/>
    </location>
</feature>
<dbReference type="SUPFAM" id="SSF55785">
    <property type="entry name" value="PYP-like sensor domain (PAS domain)"/>
    <property type="match status" value="4"/>
</dbReference>
<feature type="compositionally biased region" description="Basic and acidic residues" evidence="6">
    <location>
        <begin position="1483"/>
        <end position="1495"/>
    </location>
</feature>
<feature type="transmembrane region" description="Helical" evidence="7">
    <location>
        <begin position="20"/>
        <end position="41"/>
    </location>
</feature>
<dbReference type="CDD" id="cd16922">
    <property type="entry name" value="HATPase_EvgS-ArcB-TorS-like"/>
    <property type="match status" value="1"/>
</dbReference>
<evidence type="ECO:0000256" key="4">
    <source>
        <dbReference type="ARBA" id="ARBA00022679"/>
    </source>
</evidence>
<evidence type="ECO:0000256" key="1">
    <source>
        <dbReference type="ARBA" id="ARBA00000085"/>
    </source>
</evidence>
<dbReference type="InterPro" id="IPR052162">
    <property type="entry name" value="Sensor_kinase/Photoreceptor"/>
</dbReference>
<dbReference type="InterPro" id="IPR003018">
    <property type="entry name" value="GAF"/>
</dbReference>
<dbReference type="SMART" id="SM00091">
    <property type="entry name" value="PAS"/>
    <property type="match status" value="4"/>
</dbReference>
<feature type="domain" description="PAC" evidence="10">
    <location>
        <begin position="929"/>
        <end position="982"/>
    </location>
</feature>
<dbReference type="InterPro" id="IPR013655">
    <property type="entry name" value="PAS_fold_3"/>
</dbReference>
<dbReference type="CDD" id="cd00082">
    <property type="entry name" value="HisKA"/>
    <property type="match status" value="1"/>
</dbReference>
<dbReference type="EC" id="2.7.13.3" evidence="2"/>
<dbReference type="Pfam" id="PF00989">
    <property type="entry name" value="PAS"/>
    <property type="match status" value="1"/>
</dbReference>
<evidence type="ECO:0000256" key="3">
    <source>
        <dbReference type="ARBA" id="ARBA00022553"/>
    </source>
</evidence>
<feature type="region of interest" description="Disordered" evidence="6">
    <location>
        <begin position="1476"/>
        <end position="1495"/>
    </location>
</feature>
<dbReference type="Gene3D" id="3.30.565.10">
    <property type="entry name" value="Histidine kinase-like ATPase, C-terminal domain"/>
    <property type="match status" value="1"/>
</dbReference>
<keyword evidence="5" id="KW-0418">Kinase</keyword>
<accession>A0ABP9ZRZ6</accession>
<feature type="transmembrane region" description="Helical" evidence="7">
    <location>
        <begin position="334"/>
        <end position="354"/>
    </location>
</feature>
<name>A0ABP9ZRZ6_9GAMM</name>
<evidence type="ECO:0000256" key="2">
    <source>
        <dbReference type="ARBA" id="ARBA00012438"/>
    </source>
</evidence>
<evidence type="ECO:0000313" key="11">
    <source>
        <dbReference type="EMBL" id="GAA6132221.1"/>
    </source>
</evidence>
<dbReference type="InterPro" id="IPR000700">
    <property type="entry name" value="PAS-assoc_C"/>
</dbReference>
<dbReference type="Proteomes" id="UP001486808">
    <property type="component" value="Unassembled WGS sequence"/>
</dbReference>
<keyword evidence="7" id="KW-1133">Transmembrane helix</keyword>
<dbReference type="PROSITE" id="PS50113">
    <property type="entry name" value="PAC"/>
    <property type="match status" value="3"/>
</dbReference>
<protein>
    <recommendedName>
        <fullName evidence="2">histidine kinase</fullName>
        <ecNumber evidence="2">2.7.13.3</ecNumber>
    </recommendedName>
</protein>
<dbReference type="Pfam" id="PF13185">
    <property type="entry name" value="GAF_2"/>
    <property type="match status" value="1"/>
</dbReference>
<dbReference type="EMBL" id="BAABWD010000003">
    <property type="protein sequence ID" value="GAA6132221.1"/>
    <property type="molecule type" value="Genomic_DNA"/>
</dbReference>
<reference evidence="11 12" key="1">
    <citation type="submission" date="2024-04" db="EMBL/GenBank/DDBJ databases">
        <title>Draft genome sequence of Halopseudomonas sabulinigri NBRC 116187.</title>
        <authorList>
            <person name="Miyakawa T."/>
            <person name="Kusuya Y."/>
            <person name="Miura T."/>
        </authorList>
    </citation>
    <scope>NUCLEOTIDE SEQUENCE [LARGE SCALE GENOMIC DNA]</scope>
    <source>
        <strain evidence="11 12">4NH20-0042</strain>
    </source>
</reference>
<dbReference type="Gene3D" id="3.30.450.20">
    <property type="entry name" value="PAS domain"/>
    <property type="match status" value="4"/>
</dbReference>
<dbReference type="Pfam" id="PF00512">
    <property type="entry name" value="HisKA"/>
    <property type="match status" value="1"/>
</dbReference>
<dbReference type="InterPro" id="IPR029016">
    <property type="entry name" value="GAF-like_dom_sf"/>
</dbReference>
<dbReference type="InterPro" id="IPR035965">
    <property type="entry name" value="PAS-like_dom_sf"/>
</dbReference>
<keyword evidence="4" id="KW-0808">Transferase</keyword>
<dbReference type="SMART" id="SM00065">
    <property type="entry name" value="GAF"/>
    <property type="match status" value="2"/>
</dbReference>
<dbReference type="SMART" id="SM00387">
    <property type="entry name" value="HATPase_c"/>
    <property type="match status" value="1"/>
</dbReference>
<evidence type="ECO:0000259" key="10">
    <source>
        <dbReference type="PROSITE" id="PS50113"/>
    </source>
</evidence>
<evidence type="ECO:0000259" key="9">
    <source>
        <dbReference type="PROSITE" id="PS50112"/>
    </source>
</evidence>
<dbReference type="Gene3D" id="1.10.287.130">
    <property type="match status" value="1"/>
</dbReference>
<proteinExistence type="predicted"/>
<keyword evidence="12" id="KW-1185">Reference proteome</keyword>
<dbReference type="InterPro" id="IPR036097">
    <property type="entry name" value="HisK_dim/P_sf"/>
</dbReference>
<dbReference type="InterPro" id="IPR003594">
    <property type="entry name" value="HATPase_dom"/>
</dbReference>
<evidence type="ECO:0000313" key="12">
    <source>
        <dbReference type="Proteomes" id="UP001486808"/>
    </source>
</evidence>
<dbReference type="Pfam" id="PF02518">
    <property type="entry name" value="HATPase_c"/>
    <property type="match status" value="1"/>
</dbReference>
<dbReference type="InterPro" id="IPR004358">
    <property type="entry name" value="Sig_transdc_His_kin-like_C"/>
</dbReference>
<dbReference type="CDD" id="cd00130">
    <property type="entry name" value="PAS"/>
    <property type="match status" value="3"/>
</dbReference>
<dbReference type="PANTHER" id="PTHR43304">
    <property type="entry name" value="PHYTOCHROME-LIKE PROTEIN CPH1"/>
    <property type="match status" value="1"/>
</dbReference>
<dbReference type="PROSITE" id="PS50112">
    <property type="entry name" value="PAS"/>
    <property type="match status" value="3"/>
</dbReference>
<comment type="caution">
    <text evidence="11">The sequence shown here is derived from an EMBL/GenBank/DDBJ whole genome shotgun (WGS) entry which is preliminary data.</text>
</comment>
<dbReference type="SUPFAM" id="SSF55781">
    <property type="entry name" value="GAF domain-like"/>
    <property type="match status" value="2"/>
</dbReference>
<feature type="domain" description="PAC" evidence="10">
    <location>
        <begin position="1072"/>
        <end position="1124"/>
    </location>
</feature>
<dbReference type="InterPro" id="IPR001610">
    <property type="entry name" value="PAC"/>
</dbReference>
<dbReference type="SMART" id="SM00086">
    <property type="entry name" value="PAC"/>
    <property type="match status" value="4"/>
</dbReference>
<dbReference type="SUPFAM" id="SSF55874">
    <property type="entry name" value="ATPase domain of HSP90 chaperone/DNA topoisomerase II/histidine kinase"/>
    <property type="match status" value="1"/>
</dbReference>
<feature type="domain" description="Histidine kinase" evidence="8">
    <location>
        <begin position="1259"/>
        <end position="1477"/>
    </location>
</feature>
<keyword evidence="3" id="KW-0597">Phosphoprotein</keyword>
<dbReference type="Gene3D" id="3.30.450.40">
    <property type="match status" value="2"/>
</dbReference>
<sequence>MLSPADVFMAKAPHIKAGPLVYLIGGIALGLFFLFLASSAWQQREQQWQEQLASQAEITRRSIEQSQVALRNQALMTARSLAEDPDTRRLIRRIKALSQAGPQNQAEILRLRAQLRRDFSGVWSILQRAGAQVLEVHLANPAQPLVRMQQVPDPVLGLPANNRPLLLRAQTTAQEQSGLELDQQGLRQAAVVPVRALDDAASPVVASIAVGFYVLPKPFADSLEGDAEIALLVPPSAVVDQSLLPATANGRWLLGRYSNPDINRWLDAAELPTRVTAPSHQQVRVGEHAYLVTWLPLIPADSTASEYQGAGRIAAWHDISAAADLHRSEQARLLVNWLLACLATALLLSLLMLASRAAQRRQSARHQQAILAESQQRERSRQLLSIIAKAQSAYIQRDQIERGFGQLLEQILELTDSRFGLVAQVVHDADSATRLHPYALTLQDSPSAAVPPQADTAGAARVLADNLPLFEPLLQRGEVVMLPTLDNTSGLSALLAMPIHNDQQLVGVLALGNRSAGYDRDMLVFLGPLLATLGQLIQALRHNAEKHQIQQRLERQRHALRALNEVAAASGINLQERLARTLQLGCEHLQLSLGLVSRIEGAVYTVEASYAAEAPPTPGTRFDFDQTYCSLTYQANDVVAIDSMGSSRFSGHPCYQHFALEAYIGIPLLVAGERWGTLNFSSSARRNPPFDEVDLEFMRLSARWISSLLEQAEIEQQREDLLQRFNKLTRHLPGMVYQYQLSADGQAWFPYSSTGINDIYGITPEQAANSGDLALERVHPDDLDSVIESITASALRLKTWRAEYRVRHPLKGELWVAGFASPELLENGSIVWHGFIADITERKRIQLALASEQQRLARVIDATGVATWEWDLASDAVLINERWAQMIGYQPAELQPVTAQTWIQRIHPEDRAHFDQQLAAHLGGETPFYSCRCRVQHCDGHWLWVQDRGQVVERDAEGRAVRMSGTHADISNEMQRQEEIRQARSFLDALIDAASEVSVIATDPHGKITLFNSGAENLLGYRADEVIGKLTPASFHLPSETQRHRDGLHAETGESIEGTEIFLYRARHGSSETLPWTYVRKDGSQRLVNLTVTRIADRDGRLIGFLGMATDITDLIQTTRALQKSESRYRGMVSNLPGAVYRCQADQQWTMVYLSQEIERITGYPASDFINNQRRSYASVIHPDDFDSTLQASAGVSADDASFELTYRLLHAQGHIVQVREKGRAEYDAQGQLKWFDGFIWDVTEQVRVEQMKSQFVSTVSHELRTPLTAISGAIKLINGGALGEVPAAMQKLLGIAEQNTQSLNTLINDLLDMERLAAGKIQFDLQVQPLRPLLHKALELNSSYADQYQVSQRCTTLDDAWVRVDALRLGQVLSNFLSNAAKFSHSGGDIQLSSKVEGDQVCISVSDQGAGIPPAFHAQIFQKFSQVDSSSTRQRGGSGLGLAISKELVQQMGGSIGFESEPGVGSRFWCCLPLQSPPNDDAPDRRSDNPEVTP</sequence>
<dbReference type="PRINTS" id="PR00344">
    <property type="entry name" value="BCTRLSENSOR"/>
</dbReference>
<dbReference type="InterPro" id="IPR003661">
    <property type="entry name" value="HisK_dim/P_dom"/>
</dbReference>
<comment type="catalytic activity">
    <reaction evidence="1">
        <text>ATP + protein L-histidine = ADP + protein N-phospho-L-histidine.</text>
        <dbReference type="EC" id="2.7.13.3"/>
    </reaction>
</comment>
<feature type="domain" description="PAS" evidence="9">
    <location>
        <begin position="983"/>
        <end position="1055"/>
    </location>
</feature>
<dbReference type="InterPro" id="IPR013767">
    <property type="entry name" value="PAS_fold"/>
</dbReference>
<dbReference type="SUPFAM" id="SSF47384">
    <property type="entry name" value="Homodimeric domain of signal transducing histidine kinase"/>
    <property type="match status" value="1"/>
</dbReference>
<dbReference type="PROSITE" id="PS50109">
    <property type="entry name" value="HIS_KIN"/>
    <property type="match status" value="1"/>
</dbReference>
<dbReference type="Pfam" id="PF01590">
    <property type="entry name" value="GAF"/>
    <property type="match status" value="1"/>
</dbReference>
<dbReference type="PANTHER" id="PTHR43304:SF1">
    <property type="entry name" value="PAC DOMAIN-CONTAINING PROTEIN"/>
    <property type="match status" value="1"/>
</dbReference>
<dbReference type="InterPro" id="IPR005467">
    <property type="entry name" value="His_kinase_dom"/>
</dbReference>
<dbReference type="Pfam" id="PF08447">
    <property type="entry name" value="PAS_3"/>
    <property type="match status" value="3"/>
</dbReference>
<evidence type="ECO:0000259" key="8">
    <source>
        <dbReference type="PROSITE" id="PS50109"/>
    </source>
</evidence>
<dbReference type="NCBIfam" id="TIGR00229">
    <property type="entry name" value="sensory_box"/>
    <property type="match status" value="3"/>
</dbReference>
<dbReference type="InterPro" id="IPR036890">
    <property type="entry name" value="HATPase_C_sf"/>
</dbReference>
<feature type="domain" description="PAS" evidence="9">
    <location>
        <begin position="1125"/>
        <end position="1185"/>
    </location>
</feature>
<organism evidence="11 12">
    <name type="scientific">Halopseudomonas sabulinigri</name>
    <dbReference type="NCBI Taxonomy" id="472181"/>
    <lineage>
        <taxon>Bacteria</taxon>
        <taxon>Pseudomonadati</taxon>
        <taxon>Pseudomonadota</taxon>
        <taxon>Gammaproteobacteria</taxon>
        <taxon>Pseudomonadales</taxon>
        <taxon>Pseudomonadaceae</taxon>
        <taxon>Halopseudomonas</taxon>
    </lineage>
</organism>
<dbReference type="SMART" id="SM00388">
    <property type="entry name" value="HisKA"/>
    <property type="match status" value="1"/>
</dbReference>
<gene>
    <name evidence="11" type="ORF">NBRC116187_25810</name>
</gene>
<keyword evidence="7" id="KW-0812">Transmembrane</keyword>
<dbReference type="InterPro" id="IPR000014">
    <property type="entry name" value="PAS"/>
</dbReference>
<evidence type="ECO:0000256" key="7">
    <source>
        <dbReference type="SAM" id="Phobius"/>
    </source>
</evidence>
<evidence type="ECO:0000256" key="5">
    <source>
        <dbReference type="ARBA" id="ARBA00022777"/>
    </source>
</evidence>